<feature type="region of interest" description="Disordered" evidence="1">
    <location>
        <begin position="1"/>
        <end position="56"/>
    </location>
</feature>
<feature type="region of interest" description="Disordered" evidence="1">
    <location>
        <begin position="86"/>
        <end position="142"/>
    </location>
</feature>
<evidence type="ECO:0000256" key="1">
    <source>
        <dbReference type="SAM" id="MobiDB-lite"/>
    </source>
</evidence>
<keyword evidence="3" id="KW-1185">Reference proteome</keyword>
<reference evidence="2 3" key="1">
    <citation type="journal article" date="2020" name="Nature">
        <title>Six reference-quality genomes reveal evolution of bat adaptations.</title>
        <authorList>
            <person name="Jebb D."/>
            <person name="Huang Z."/>
            <person name="Pippel M."/>
            <person name="Hughes G.M."/>
            <person name="Lavrichenko K."/>
            <person name="Devanna P."/>
            <person name="Winkler S."/>
            <person name="Jermiin L.S."/>
            <person name="Skirmuntt E.C."/>
            <person name="Katzourakis A."/>
            <person name="Burkitt-Gray L."/>
            <person name="Ray D.A."/>
            <person name="Sullivan K.A.M."/>
            <person name="Roscito J.G."/>
            <person name="Kirilenko B.M."/>
            <person name="Davalos L.M."/>
            <person name="Corthals A.P."/>
            <person name="Power M.L."/>
            <person name="Jones G."/>
            <person name="Ransome R.D."/>
            <person name="Dechmann D.K.N."/>
            <person name="Locatelli A.G."/>
            <person name="Puechmaille S.J."/>
            <person name="Fedrigo O."/>
            <person name="Jarvis E.D."/>
            <person name="Hiller M."/>
            <person name="Vernes S.C."/>
            <person name="Myers E.W."/>
            <person name="Teeling E.C."/>
        </authorList>
    </citation>
    <scope>NUCLEOTIDE SEQUENCE [LARGE SCALE GENOMIC DNA]</scope>
    <source>
        <strain evidence="2">MMyoMyo1</strain>
        <tissue evidence="2">Flight muscle</tissue>
    </source>
</reference>
<comment type="caution">
    <text evidence="2">The sequence shown here is derived from an EMBL/GenBank/DDBJ whole genome shotgun (WGS) entry which is preliminary data.</text>
</comment>
<accession>A0A7J7SCC7</accession>
<proteinExistence type="predicted"/>
<dbReference type="AlphaFoldDB" id="A0A7J7SCC7"/>
<name>A0A7J7SCC7_MYOMY</name>
<protein>
    <submittedName>
        <fullName evidence="2">Uncharacterized protein</fullName>
    </submittedName>
</protein>
<dbReference type="Proteomes" id="UP000527355">
    <property type="component" value="Unassembled WGS sequence"/>
</dbReference>
<gene>
    <name evidence="2" type="ORF">mMyoMyo1_009558</name>
</gene>
<evidence type="ECO:0000313" key="3">
    <source>
        <dbReference type="Proteomes" id="UP000527355"/>
    </source>
</evidence>
<dbReference type="EMBL" id="JABWUV010000019">
    <property type="protein sequence ID" value="KAF6286008.1"/>
    <property type="molecule type" value="Genomic_DNA"/>
</dbReference>
<sequence length="142" mass="14142">MGGEGPSVRGSRPAAPSRLPPGHVDPHVAARQPHAQGVGAARVPGGGGGNVQLTVQQEAEAPPFAITKGPSGVSPAVLGLSCVTSYGSEGTASAGQGLPSRDESAEEPGEDRPRGSDSPAQAGRTRSRRTVSAGFVSLHSAY</sequence>
<evidence type="ECO:0000313" key="2">
    <source>
        <dbReference type="EMBL" id="KAF6286008.1"/>
    </source>
</evidence>
<organism evidence="2 3">
    <name type="scientific">Myotis myotis</name>
    <name type="common">Greater mouse-eared bat</name>
    <name type="synonym">Vespertilio myotis</name>
    <dbReference type="NCBI Taxonomy" id="51298"/>
    <lineage>
        <taxon>Eukaryota</taxon>
        <taxon>Metazoa</taxon>
        <taxon>Chordata</taxon>
        <taxon>Craniata</taxon>
        <taxon>Vertebrata</taxon>
        <taxon>Euteleostomi</taxon>
        <taxon>Mammalia</taxon>
        <taxon>Eutheria</taxon>
        <taxon>Laurasiatheria</taxon>
        <taxon>Chiroptera</taxon>
        <taxon>Yangochiroptera</taxon>
        <taxon>Vespertilionidae</taxon>
        <taxon>Myotis</taxon>
    </lineage>
</organism>